<gene>
    <name evidence="7" type="ORF">MGWOODY_XGa2856</name>
</gene>
<dbReference type="Gene3D" id="3.40.50.12780">
    <property type="entry name" value="N-terminal domain of ligase-like"/>
    <property type="match status" value="1"/>
</dbReference>
<dbReference type="PANTHER" id="PTHR43605:SF10">
    <property type="entry name" value="ACYL-COA SYNTHETASE MEDIUM CHAIN FAMILY MEMBER 3"/>
    <property type="match status" value="1"/>
</dbReference>
<keyword evidence="2 7" id="KW-0436">Ligase</keyword>
<feature type="domain" description="AMP-binding enzyme C-terminal" evidence="6">
    <location>
        <begin position="451"/>
        <end position="531"/>
    </location>
</feature>
<dbReference type="GO" id="GO:0015645">
    <property type="term" value="F:fatty acid ligase activity"/>
    <property type="evidence" value="ECO:0007669"/>
    <property type="project" value="TreeGrafter"/>
</dbReference>
<organism evidence="7">
    <name type="scientific">hydrothermal vent metagenome</name>
    <dbReference type="NCBI Taxonomy" id="652676"/>
    <lineage>
        <taxon>unclassified sequences</taxon>
        <taxon>metagenomes</taxon>
        <taxon>ecological metagenomes</taxon>
    </lineage>
</organism>
<evidence type="ECO:0000256" key="2">
    <source>
        <dbReference type="ARBA" id="ARBA00022598"/>
    </source>
</evidence>
<dbReference type="InterPro" id="IPR042099">
    <property type="entry name" value="ANL_N_sf"/>
</dbReference>
<dbReference type="PANTHER" id="PTHR43605">
    <property type="entry name" value="ACYL-COENZYME A SYNTHETASE"/>
    <property type="match status" value="1"/>
</dbReference>
<dbReference type="PROSITE" id="PS00455">
    <property type="entry name" value="AMP_BINDING"/>
    <property type="match status" value="1"/>
</dbReference>
<evidence type="ECO:0000256" key="3">
    <source>
        <dbReference type="ARBA" id="ARBA00022741"/>
    </source>
</evidence>
<dbReference type="SUPFAM" id="SSF56801">
    <property type="entry name" value="Acetyl-CoA synthetase-like"/>
    <property type="match status" value="1"/>
</dbReference>
<dbReference type="InterPro" id="IPR051087">
    <property type="entry name" value="Mitochondrial_ACSM"/>
</dbReference>
<dbReference type="Pfam" id="PF13193">
    <property type="entry name" value="AMP-binding_C"/>
    <property type="match status" value="1"/>
</dbReference>
<dbReference type="GO" id="GO:0006637">
    <property type="term" value="P:acyl-CoA metabolic process"/>
    <property type="evidence" value="ECO:0007669"/>
    <property type="project" value="TreeGrafter"/>
</dbReference>
<dbReference type="GO" id="GO:0005524">
    <property type="term" value="F:ATP binding"/>
    <property type="evidence" value="ECO:0007669"/>
    <property type="project" value="UniProtKB-KW"/>
</dbReference>
<dbReference type="GO" id="GO:0006633">
    <property type="term" value="P:fatty acid biosynthetic process"/>
    <property type="evidence" value="ECO:0007669"/>
    <property type="project" value="TreeGrafter"/>
</dbReference>
<evidence type="ECO:0000259" key="6">
    <source>
        <dbReference type="Pfam" id="PF13193"/>
    </source>
</evidence>
<dbReference type="AlphaFoldDB" id="A0A160TSN1"/>
<name>A0A160TSN1_9ZZZZ</name>
<dbReference type="EMBL" id="CZRL01000098">
    <property type="protein sequence ID" value="CUS53745.1"/>
    <property type="molecule type" value="Genomic_DNA"/>
</dbReference>
<feature type="domain" description="AMP-dependent synthetase/ligase" evidence="5">
    <location>
        <begin position="39"/>
        <end position="397"/>
    </location>
</feature>
<evidence type="ECO:0000313" key="7">
    <source>
        <dbReference type="EMBL" id="CUS53745.1"/>
    </source>
</evidence>
<dbReference type="Pfam" id="PF00501">
    <property type="entry name" value="AMP-binding"/>
    <property type="match status" value="1"/>
</dbReference>
<reference evidence="7" key="1">
    <citation type="submission" date="2015-10" db="EMBL/GenBank/DDBJ databases">
        <authorList>
            <person name="Gilbert D.G."/>
        </authorList>
    </citation>
    <scope>NUCLEOTIDE SEQUENCE</scope>
</reference>
<dbReference type="InterPro" id="IPR025110">
    <property type="entry name" value="AMP-bd_C"/>
</dbReference>
<dbReference type="EC" id="6.2.1.1" evidence="7"/>
<accession>A0A160TSN1</accession>
<dbReference type="InterPro" id="IPR000873">
    <property type="entry name" value="AMP-dep_synth/lig_dom"/>
</dbReference>
<evidence type="ECO:0000256" key="1">
    <source>
        <dbReference type="ARBA" id="ARBA00006432"/>
    </source>
</evidence>
<evidence type="ECO:0000256" key="4">
    <source>
        <dbReference type="ARBA" id="ARBA00022840"/>
    </source>
</evidence>
<keyword evidence="4" id="KW-0067">ATP-binding</keyword>
<dbReference type="GO" id="GO:0003987">
    <property type="term" value="F:acetate-CoA ligase activity"/>
    <property type="evidence" value="ECO:0007669"/>
    <property type="project" value="UniProtKB-EC"/>
</dbReference>
<keyword evidence="3" id="KW-0547">Nucleotide-binding</keyword>
<proteinExistence type="inferred from homology"/>
<protein>
    <submittedName>
        <fullName evidence="7">Acetyl-coenzyme A synthetase</fullName>
        <ecNumber evidence="7">6.2.1.1</ecNumber>
    </submittedName>
</protein>
<dbReference type="InterPro" id="IPR045851">
    <property type="entry name" value="AMP-bd_C_sf"/>
</dbReference>
<dbReference type="InterPro" id="IPR020845">
    <property type="entry name" value="AMP-binding_CS"/>
</dbReference>
<evidence type="ECO:0000259" key="5">
    <source>
        <dbReference type="Pfam" id="PF00501"/>
    </source>
</evidence>
<sequence>MQILSPIKSRSMDHYESVCRSHHISLPETFNFGRDVVDHMAQNKDKIALIWCNDCNTERVLTFQEIADSSNQVANWLIEQDVSQGDRVIVMLPRIPEWQICLTACLKLGAVPIPCITMLTEKDIAYRMDHSGATAVITTAAQTSKFQTYLPTLKAALAIGKTVAGWSDYELISDQDKRFECCDLGLEEPAIMYYTSGSTGDPKGVCHPTRSLYAWRYSAVHWLSLEASDIIWCTADTGWSKAGTSILFGPWSQGSTVLFYDGPFEPRRRFELIERYHVSVFCAAATELRQLIREDVSGIDLSHLKHAVSAGESVNPEIISAWTAQTGVPLLDGYGQTEILMTVLNYPWMPVKPGSMGRPLPGIETGVLRTDGTLGGRGDQGELLIRLPSPQMMLSYWNDPQRSAEAVVTLNGSDWFKTGDNVRQDTDGYLFYVGRTDDIISSAGYRIGPQEVENALITHPAVQESAVVGLPDPERGEIVKAFVVLTQPDSQRVDAELIAELQAHVKQTTAPYKYPRAIEFIDELPKTVSGKIQRNLLRQSNLNK</sequence>
<comment type="similarity">
    <text evidence="1">Belongs to the ATP-dependent AMP-binding enzyme family.</text>
</comment>
<dbReference type="FunFam" id="3.30.300.30:FF:000005">
    <property type="entry name" value="Acyl-coenzyme A synthetase ACSM5, mitochondrial"/>
    <property type="match status" value="1"/>
</dbReference>
<dbReference type="GO" id="GO:0004321">
    <property type="term" value="F:fatty-acyl-CoA synthase activity"/>
    <property type="evidence" value="ECO:0007669"/>
    <property type="project" value="TreeGrafter"/>
</dbReference>
<dbReference type="Gene3D" id="3.30.300.30">
    <property type="match status" value="1"/>
</dbReference>